<keyword evidence="13" id="KW-0449">Lipoprotein</keyword>
<evidence type="ECO:0000256" key="6">
    <source>
        <dbReference type="ARBA" id="ARBA00022481"/>
    </source>
</evidence>
<gene>
    <name evidence="17" type="ORF">MERGE_002932</name>
</gene>
<dbReference type="GO" id="GO:0007186">
    <property type="term" value="P:G protein-coupled receptor signaling pathway"/>
    <property type="evidence" value="ECO:0007669"/>
    <property type="project" value="InterPro"/>
</dbReference>
<dbReference type="PANTHER" id="PTHR15454:SF69">
    <property type="entry name" value="SERINE_THREONINE-PROTEIN KINASE 11-INTERACTING PROTEIN"/>
    <property type="match status" value="1"/>
</dbReference>
<dbReference type="Proteomes" id="UP000663699">
    <property type="component" value="Chromosome 7"/>
</dbReference>
<evidence type="ECO:0000256" key="5">
    <source>
        <dbReference type="ARBA" id="ARBA00016111"/>
    </source>
</evidence>
<proteinExistence type="inferred from homology"/>
<dbReference type="PANTHER" id="PTHR15454">
    <property type="entry name" value="NISCHARIN RELATED"/>
    <property type="match status" value="1"/>
</dbReference>
<name>A0A899G2C4_9ASCO</name>
<evidence type="ECO:0000313" key="18">
    <source>
        <dbReference type="Proteomes" id="UP000663699"/>
    </source>
</evidence>
<accession>A0A899G2C4</accession>
<dbReference type="SUPFAM" id="SSF52058">
    <property type="entry name" value="L domain-like"/>
    <property type="match status" value="1"/>
</dbReference>
<comment type="subcellular location">
    <subcellularLocation>
        <location evidence="2">Cytoplasm</location>
    </subcellularLocation>
    <subcellularLocation>
        <location evidence="1">Membrane</location>
        <topology evidence="1">Peripheral membrane protein</topology>
    </subcellularLocation>
</comment>
<evidence type="ECO:0000256" key="15">
    <source>
        <dbReference type="SAM" id="MobiDB-lite"/>
    </source>
</evidence>
<feature type="domain" description="G protein gamma" evidence="16">
    <location>
        <begin position="14"/>
        <end position="83"/>
    </location>
</feature>
<dbReference type="InterPro" id="IPR015898">
    <property type="entry name" value="G-protein_gamma-like_dom"/>
</dbReference>
<keyword evidence="6" id="KW-0488">Methylation</keyword>
<evidence type="ECO:0000256" key="13">
    <source>
        <dbReference type="ARBA" id="ARBA00023288"/>
    </source>
</evidence>
<evidence type="ECO:0000256" key="4">
    <source>
        <dbReference type="ARBA" id="ARBA00011581"/>
    </source>
</evidence>
<evidence type="ECO:0000256" key="11">
    <source>
        <dbReference type="ARBA" id="ARBA00023139"/>
    </source>
</evidence>
<keyword evidence="18" id="KW-1185">Reference proteome</keyword>
<feature type="compositionally biased region" description="Polar residues" evidence="15">
    <location>
        <begin position="402"/>
        <end position="423"/>
    </location>
</feature>
<dbReference type="GO" id="GO:0005737">
    <property type="term" value="C:cytoplasm"/>
    <property type="evidence" value="ECO:0007669"/>
    <property type="project" value="UniProtKB-SubCell"/>
</dbReference>
<organism evidence="17 18">
    <name type="scientific">Pneumocystis wakefieldiae</name>
    <dbReference type="NCBI Taxonomy" id="38082"/>
    <lineage>
        <taxon>Eukaryota</taxon>
        <taxon>Fungi</taxon>
        <taxon>Dikarya</taxon>
        <taxon>Ascomycota</taxon>
        <taxon>Taphrinomycotina</taxon>
        <taxon>Pneumocystomycetes</taxon>
        <taxon>Pneumocystaceae</taxon>
        <taxon>Pneumocystis</taxon>
    </lineage>
</organism>
<evidence type="ECO:0000256" key="1">
    <source>
        <dbReference type="ARBA" id="ARBA00004170"/>
    </source>
</evidence>
<dbReference type="AlphaFoldDB" id="A0A899G2C4"/>
<comment type="subunit">
    <text evidence="4">G proteins are composed of 3 units, alpha, beta and gamma.</text>
</comment>
<evidence type="ECO:0000256" key="10">
    <source>
        <dbReference type="ARBA" id="ARBA00023136"/>
    </source>
</evidence>
<dbReference type="FunFam" id="4.10.260.10:FF:000003">
    <property type="entry name" value="G-protein complex gamma subunit Ste18/GpgA"/>
    <property type="match status" value="1"/>
</dbReference>
<evidence type="ECO:0000259" key="16">
    <source>
        <dbReference type="SMART" id="SM01224"/>
    </source>
</evidence>
<dbReference type="Gene3D" id="4.10.260.10">
    <property type="entry name" value="Transducin (heterotrimeric G protein), gamma chain"/>
    <property type="match status" value="1"/>
</dbReference>
<evidence type="ECO:0000256" key="14">
    <source>
        <dbReference type="ARBA" id="ARBA00023289"/>
    </source>
</evidence>
<evidence type="ECO:0000256" key="9">
    <source>
        <dbReference type="ARBA" id="ARBA00022737"/>
    </source>
</evidence>
<dbReference type="InterPro" id="IPR036284">
    <property type="entry name" value="GGL_sf"/>
</dbReference>
<keyword evidence="11" id="KW-0564">Palmitate</keyword>
<keyword evidence="7" id="KW-0963">Cytoplasm</keyword>
<dbReference type="Gene3D" id="3.80.10.10">
    <property type="entry name" value="Ribonuclease Inhibitor"/>
    <property type="match status" value="1"/>
</dbReference>
<reference evidence="17" key="1">
    <citation type="submission" date="2020-06" db="EMBL/GenBank/DDBJ databases">
        <title>Genomes of multiple members of Pneumocystis genus reveal paths to human pathogen Pneumocystis jirovecii.</title>
        <authorList>
            <person name="Cisse O.H."/>
            <person name="Ma L."/>
            <person name="Dekker J."/>
            <person name="Khil P."/>
            <person name="Jo J."/>
            <person name="Brenchley J."/>
            <person name="Blair R."/>
            <person name="Pahar B."/>
            <person name="Chabe M."/>
            <person name="Van Rompay K.A."/>
            <person name="Keesler R."/>
            <person name="Sukura A."/>
            <person name="Hirsch V."/>
            <person name="Kutty G."/>
            <person name="Liu Y."/>
            <person name="Peng L."/>
            <person name="Chen J."/>
            <person name="Song J."/>
            <person name="Weissenbacher-Lang C."/>
            <person name="Xu J."/>
            <person name="Upham N.S."/>
            <person name="Stajich J.E."/>
            <person name="Cuomo C.A."/>
            <person name="Cushion M.T."/>
            <person name="Kovacs J.A."/>
        </authorList>
    </citation>
    <scope>NUCLEOTIDE SEQUENCE</scope>
    <source>
        <strain evidence="17">2A</strain>
    </source>
</reference>
<comment type="similarity">
    <text evidence="3">Belongs to the G protein gamma family.</text>
</comment>
<feature type="region of interest" description="Disordered" evidence="15">
    <location>
        <begin position="402"/>
        <end position="426"/>
    </location>
</feature>
<evidence type="ECO:0000256" key="2">
    <source>
        <dbReference type="ARBA" id="ARBA00004496"/>
    </source>
</evidence>
<keyword evidence="9" id="KW-0677">Repeat</keyword>
<keyword evidence="8" id="KW-0433">Leucine-rich repeat</keyword>
<evidence type="ECO:0000256" key="3">
    <source>
        <dbReference type="ARBA" id="ARBA00007431"/>
    </source>
</evidence>
<evidence type="ECO:0000256" key="8">
    <source>
        <dbReference type="ARBA" id="ARBA00022614"/>
    </source>
</evidence>
<dbReference type="Pfam" id="PF00631">
    <property type="entry name" value="G-gamma"/>
    <property type="match status" value="1"/>
</dbReference>
<keyword evidence="14" id="KW-0636">Prenylation</keyword>
<dbReference type="InterPro" id="IPR001611">
    <property type="entry name" value="Leu-rich_rpt"/>
</dbReference>
<evidence type="ECO:0000256" key="7">
    <source>
        <dbReference type="ARBA" id="ARBA00022490"/>
    </source>
</evidence>
<keyword evidence="12" id="KW-0807">Transducer</keyword>
<dbReference type="SMART" id="SM01224">
    <property type="entry name" value="G_gamma"/>
    <property type="match status" value="1"/>
</dbReference>
<sequence>MLGLHKRPFKSSISESKLRRMTELNNRLREDLERPRITVSEASQSLILFATSTKDPMLPSVWTQNDRFTRPFSAKRSFSCCMDGDVYLRRLVQFIRTNESSLASSLENPMTWIESEEKRISVLMGLYHWVSDGRIGCRSSTLSMTPHYLFYVLSRFSELELTTGPMNIRLERLQNGKEGGNYVSFLNDYPNGWKKEDTIDARSIRSVNSFRSVVKGVSNIWGRLSSGWKISPKERGYEQVQTDIMYLYSSFTKLPSLRLVPSSSFRMIDGYEEFPFDTAIPLSVFKNLKSLEIVNIEIGRFYGWDKIADNLRFLTVKGCGISDASELIVDIVLKNIEKRKKMRIRKSNSLPLALRNKSVESNRIHPSIGMANAPSMESSSTDLKKSFVSHVRKFSSPLYDNSEVQYHPHNSGSSNRSCDSTDTMPAAQPHSEILPLKKWYFLKYLSLSNNSLNMLSFSAVIPIARSLVSLDISHNMFVEIPYSLSILISLKSLNISYNRIESLQSLMRHPLSSIVTIDIRSNRLRSLAGIEKLINLQRLDIRDNYLSDPMEVVRLANAHAFKQIWVSGNPFAHKHFSTYRITIFNIFRSMPNHICDVLIDGQGPGIMERRRLIEKVRKRKQILLESEKISHNSSNIIVGKEIVNFDEFPGDDQILIGKTIVNNNDYMDFQKDDDYNRRAKALRKNVNENWLKVLNEEMWVRQQ</sequence>
<dbReference type="PROSITE" id="PS51450">
    <property type="entry name" value="LRR"/>
    <property type="match status" value="1"/>
</dbReference>
<dbReference type="OrthoDB" id="676979at2759"/>
<dbReference type="InterPro" id="IPR032675">
    <property type="entry name" value="LRR_dom_sf"/>
</dbReference>
<protein>
    <recommendedName>
        <fullName evidence="5">Guanine nucleotide-binding protein subunit gamma</fullName>
    </recommendedName>
</protein>
<dbReference type="GO" id="GO:0016020">
    <property type="term" value="C:membrane"/>
    <property type="evidence" value="ECO:0007669"/>
    <property type="project" value="UniProtKB-SubCell"/>
</dbReference>
<dbReference type="SUPFAM" id="SSF48670">
    <property type="entry name" value="Transducin (heterotrimeric G protein), gamma chain"/>
    <property type="match status" value="1"/>
</dbReference>
<evidence type="ECO:0000256" key="12">
    <source>
        <dbReference type="ARBA" id="ARBA00023224"/>
    </source>
</evidence>
<evidence type="ECO:0000313" key="17">
    <source>
        <dbReference type="EMBL" id="QSL65619.1"/>
    </source>
</evidence>
<dbReference type="EMBL" id="CP054538">
    <property type="protein sequence ID" value="QSL65619.1"/>
    <property type="molecule type" value="Genomic_DNA"/>
</dbReference>
<keyword evidence="10" id="KW-0472">Membrane</keyword>